<feature type="transmembrane region" description="Helical" evidence="5">
    <location>
        <begin position="66"/>
        <end position="87"/>
    </location>
</feature>
<dbReference type="Pfam" id="PF07690">
    <property type="entry name" value="MFS_1"/>
    <property type="match status" value="1"/>
</dbReference>
<dbReference type="InterPro" id="IPR052528">
    <property type="entry name" value="Sugar_transport-like"/>
</dbReference>
<evidence type="ECO:0000313" key="8">
    <source>
        <dbReference type="Proteomes" id="UP001081071"/>
    </source>
</evidence>
<dbReference type="InterPro" id="IPR011701">
    <property type="entry name" value="MFS"/>
</dbReference>
<feature type="domain" description="Major facilitator superfamily (MFS) profile" evidence="6">
    <location>
        <begin position="1"/>
        <end position="388"/>
    </location>
</feature>
<reference evidence="7" key="1">
    <citation type="submission" date="2022-12" db="EMBL/GenBank/DDBJ databases">
        <authorList>
            <person name="Krivoruchko A.V."/>
            <person name="Elkin A."/>
        </authorList>
    </citation>
    <scope>NUCLEOTIDE SEQUENCE</scope>
    <source>
        <strain evidence="7">IEGM 1391</strain>
    </source>
</reference>
<evidence type="ECO:0000256" key="5">
    <source>
        <dbReference type="SAM" id="Phobius"/>
    </source>
</evidence>
<dbReference type="PANTHER" id="PTHR23526:SF4">
    <property type="entry name" value="INTEGRAL MEMBRANE TRANSPORT PROTEIN"/>
    <property type="match status" value="1"/>
</dbReference>
<protein>
    <submittedName>
        <fullName evidence="7">MFS transporter</fullName>
    </submittedName>
</protein>
<dbReference type="PROSITE" id="PS50850">
    <property type="entry name" value="MFS"/>
    <property type="match status" value="1"/>
</dbReference>
<dbReference type="SUPFAM" id="SSF103473">
    <property type="entry name" value="MFS general substrate transporter"/>
    <property type="match status" value="1"/>
</dbReference>
<feature type="transmembrane region" description="Helical" evidence="5">
    <location>
        <begin position="349"/>
        <end position="382"/>
    </location>
</feature>
<name>A0ABT4MB74_9NOCA</name>
<keyword evidence="2 5" id="KW-0812">Transmembrane</keyword>
<feature type="transmembrane region" description="Helical" evidence="5">
    <location>
        <begin position="167"/>
        <end position="188"/>
    </location>
</feature>
<feature type="transmembrane region" description="Helical" evidence="5">
    <location>
        <begin position="42"/>
        <end position="59"/>
    </location>
</feature>
<feature type="transmembrane region" description="Helical" evidence="5">
    <location>
        <begin position="244"/>
        <end position="266"/>
    </location>
</feature>
<dbReference type="Proteomes" id="UP001081071">
    <property type="component" value="Unassembled WGS sequence"/>
</dbReference>
<dbReference type="EMBL" id="JAPWIJ010000002">
    <property type="protein sequence ID" value="MCZ4518118.1"/>
    <property type="molecule type" value="Genomic_DNA"/>
</dbReference>
<comment type="subcellular location">
    <subcellularLocation>
        <location evidence="1">Cell membrane</location>
        <topology evidence="1">Multi-pass membrane protein</topology>
    </subcellularLocation>
</comment>
<evidence type="ECO:0000313" key="7">
    <source>
        <dbReference type="EMBL" id="MCZ4518118.1"/>
    </source>
</evidence>
<feature type="transmembrane region" description="Helical" evidence="5">
    <location>
        <begin position="278"/>
        <end position="297"/>
    </location>
</feature>
<keyword evidence="8" id="KW-1185">Reference proteome</keyword>
<dbReference type="InterPro" id="IPR020846">
    <property type="entry name" value="MFS_dom"/>
</dbReference>
<accession>A0ABT4MB74</accession>
<feature type="transmembrane region" description="Helical" evidence="5">
    <location>
        <begin position="93"/>
        <end position="117"/>
    </location>
</feature>
<gene>
    <name evidence="7" type="ORF">O4220_06275</name>
</gene>
<keyword evidence="3 5" id="KW-1133">Transmembrane helix</keyword>
<evidence type="ECO:0000256" key="3">
    <source>
        <dbReference type="ARBA" id="ARBA00022989"/>
    </source>
</evidence>
<feature type="transmembrane region" description="Helical" evidence="5">
    <location>
        <begin position="217"/>
        <end position="238"/>
    </location>
</feature>
<sequence length="389" mass="39283">MASRDSIALTVQATTAQAGWVGVRLMIGYRAIAEGADTRTLAVIAALFAAPAVLAALPIGRIADRFGGPVVIVSGIVLCSIATGVLVAFSAMWALLVCTAAFGLGNLLIMIGQQAFVAHVHVDGKNESAFGALTAAASMGQLVGPLAVTAVASRFGGASVESPNTTAGILTAGVFTAVALPTALFLMLGRKHIRAEKPAEGEASGLRLLKLPGMWQSLAVSGAVLVTVDLLYAFVPAWAVERGVSVTTVGWLLALRAGVSVVSRVGLGRLDAKFGRTVLLNVSLAAGAIALAVLPFVQAVGAIGVMIALGIALGIPQPLTMSWVVSIVPKSTQGEALGLRMSANRSAQILIPLTVGAIAGPFGVTGILLGNALVLGGSIVAASHPRSRP</sequence>
<comment type="caution">
    <text evidence="7">The sequence shown here is derived from an EMBL/GenBank/DDBJ whole genome shotgun (WGS) entry which is preliminary data.</text>
</comment>
<dbReference type="InterPro" id="IPR036259">
    <property type="entry name" value="MFS_trans_sf"/>
</dbReference>
<keyword evidence="4 5" id="KW-0472">Membrane</keyword>
<evidence type="ECO:0000256" key="2">
    <source>
        <dbReference type="ARBA" id="ARBA00022692"/>
    </source>
</evidence>
<dbReference type="PANTHER" id="PTHR23526">
    <property type="entry name" value="INTEGRAL MEMBRANE TRANSPORT PROTEIN-RELATED"/>
    <property type="match status" value="1"/>
</dbReference>
<organism evidence="7 8">
    <name type="scientific">Rhodococcus ruber</name>
    <dbReference type="NCBI Taxonomy" id="1830"/>
    <lineage>
        <taxon>Bacteria</taxon>
        <taxon>Bacillati</taxon>
        <taxon>Actinomycetota</taxon>
        <taxon>Actinomycetes</taxon>
        <taxon>Mycobacteriales</taxon>
        <taxon>Nocardiaceae</taxon>
        <taxon>Rhodococcus</taxon>
    </lineage>
</organism>
<feature type="transmembrane region" description="Helical" evidence="5">
    <location>
        <begin position="303"/>
        <end position="328"/>
    </location>
</feature>
<dbReference type="RefSeq" id="WP_269602819.1">
    <property type="nucleotide sequence ID" value="NZ_JAPWIJ010000002.1"/>
</dbReference>
<dbReference type="Gene3D" id="1.20.1250.20">
    <property type="entry name" value="MFS general substrate transporter like domains"/>
    <property type="match status" value="1"/>
</dbReference>
<evidence type="ECO:0000256" key="1">
    <source>
        <dbReference type="ARBA" id="ARBA00004651"/>
    </source>
</evidence>
<proteinExistence type="predicted"/>
<evidence type="ECO:0000259" key="6">
    <source>
        <dbReference type="PROSITE" id="PS50850"/>
    </source>
</evidence>
<evidence type="ECO:0000256" key="4">
    <source>
        <dbReference type="ARBA" id="ARBA00023136"/>
    </source>
</evidence>